<dbReference type="Gene3D" id="1.25.10.10">
    <property type="entry name" value="Leucine-rich Repeat Variant"/>
    <property type="match status" value="1"/>
</dbReference>
<evidence type="ECO:0000313" key="5">
    <source>
        <dbReference type="Proteomes" id="UP000005666"/>
    </source>
</evidence>
<dbReference type="PROSITE" id="PS50166">
    <property type="entry name" value="IMPORTIN_B_NT"/>
    <property type="match status" value="1"/>
</dbReference>
<dbReference type="InterPro" id="IPR045065">
    <property type="entry name" value="XPO1/5"/>
</dbReference>
<sequence>MDSSGASQVISALELIYEPKSTNEQRLEAQKFLDQVKLQDESPYWGYDIAINNQDNHILKYFGLNMINDSIQHKWISYDDAKKNTVRQWIIELNLKISDKDPRYIKEKLAFLWVEVAKRVWGEVLKDNTPSSDDFINSWVDMDSSLNELWNIGNSSRELTLIIFRILFEDVFLLDDLIVLKRMTIIQPLCVMIVCPMDVFSKRYKFNENWKLFKFNENGWFSVWANELYNTLDMMQNTNHVLNDNYNDQNANYVIRLLETLKTCLNWPLSDVIIRTNILDILLKCFLSNIPKAQSTALDAIHILLTRPYNNEEHHQEIINKLFSNMDLLSQLYDNLQFNTSVDGVDDVKYPILKKYVDMISCLYSCIFKLNNSEELIDRYLKLVMKATRNDSLIVSGLTLDLWCACLRNDDCLPLLENGLIPELLSFSAGALIYYEQIDGHISKEYVDIDFQSTSEFQSFCSTYRKRIRDIIRLISCVKVDFTNDWLNNRLNEYFSSPPGQLVLNSTFLDTKSEPYLGALSQLMIIECFINGCIRWKIWYPNGEDYDEKLDDILGKLQVLSNQLIALNIRVPLLLKKQIQNFALFLTMLKDNVIFTLLEKIIISATMDYPNVDLEERNDEADAVRDLRYACGIEINRMALLMPESLKSIFPELENVIAKIMPNLSYHEKISFKSFLLTIILKSSLDNKEERFSAIVDPELLAWSDKSTVMGLSDLPWFMERLGIVKISEYFQKRGIKEDSDLLTIPIDDEGKQLKQELTKHWQTLFPVRATRMFIHYSMQNIKKEEDFRLIQELWRPRIVPILPYIMRLLYQLQSYHDPANWKELPNVVQKFVEYSTVERFWEAGTSNKSKDEFIDEHLKAMQTLRDFADSVGHIVRYTREYVLLVISGISFLGSVFYDDVNAPNLLIDSIAIYNPQSNEISPGVSTHGWKHILNVAIRPILRNCPDSSAPGFMKAFLPKFFGTLDVLITEKWSTHMHADMEVVSSVDEDEITDEIMEENLLRQFTSVTVRILIDCVGQGGTNTSSSKSKFSQHQLKMRKIIFEDVSILAPFLKLLNHLMSVKDGKCSFNSILIMKVCLSEVLINNGHVDEFFTHEVMKNLLLNILCNSAYKDSFSEALYIFTVLFLTLIKEYDSTRIFLIGISNGYNISNLYEQLRNVDNYKGQRSLMIEYIEWVKNSLNINEDEGTDRVAEERRRKEKREATLQKANDRLVNKNKESGDILDDPNTEDAAFGTLFQ</sequence>
<feature type="compositionally biased region" description="Basic and acidic residues" evidence="2">
    <location>
        <begin position="1188"/>
        <end position="1210"/>
    </location>
</feature>
<evidence type="ECO:0000256" key="2">
    <source>
        <dbReference type="SAM" id="MobiDB-lite"/>
    </source>
</evidence>
<dbReference type="KEGG" id="tpf:TPHA_0H01540"/>
<dbReference type="GO" id="GO:0005737">
    <property type="term" value="C:cytoplasm"/>
    <property type="evidence" value="ECO:0007669"/>
    <property type="project" value="EnsemblFungi"/>
</dbReference>
<dbReference type="GO" id="GO:0003723">
    <property type="term" value="F:RNA binding"/>
    <property type="evidence" value="ECO:0007669"/>
    <property type="project" value="TreeGrafter"/>
</dbReference>
<feature type="domain" description="Importin N-terminal" evidence="3">
    <location>
        <begin position="29"/>
        <end position="96"/>
    </location>
</feature>
<dbReference type="InterPro" id="IPR011989">
    <property type="entry name" value="ARM-like"/>
</dbReference>
<protein>
    <recommendedName>
        <fullName evidence="3">Importin N-terminal domain-containing protein</fullName>
    </recommendedName>
</protein>
<dbReference type="InterPro" id="IPR001494">
    <property type="entry name" value="Importin-beta_N"/>
</dbReference>
<gene>
    <name evidence="4" type="primary">TPHA0H01540</name>
    <name evidence="4" type="ordered locus">TPHA_0H01540</name>
</gene>
<dbReference type="EMBL" id="HE612863">
    <property type="protein sequence ID" value="CCE64360.1"/>
    <property type="molecule type" value="Genomic_DNA"/>
</dbReference>
<dbReference type="OMA" id="IAKRSWG"/>
<dbReference type="HOGENOM" id="CLU_003712_0_0_1"/>
<dbReference type="SUPFAM" id="SSF48371">
    <property type="entry name" value="ARM repeat"/>
    <property type="match status" value="1"/>
</dbReference>
<dbReference type="GO" id="GO:0071528">
    <property type="term" value="P:tRNA re-export from nucleus"/>
    <property type="evidence" value="ECO:0007669"/>
    <property type="project" value="EnsemblFungi"/>
</dbReference>
<dbReference type="Proteomes" id="UP000005666">
    <property type="component" value="Chromosome 8"/>
</dbReference>
<accession>G8BX56</accession>
<proteinExistence type="inferred from homology"/>
<organism evidence="4 5">
    <name type="scientific">Tetrapisispora phaffii (strain ATCC 24235 / CBS 4417 / NBRC 1672 / NRRL Y-8282 / UCD 70-5)</name>
    <name type="common">Yeast</name>
    <name type="synonym">Fabospora phaffii</name>
    <dbReference type="NCBI Taxonomy" id="1071381"/>
    <lineage>
        <taxon>Eukaryota</taxon>
        <taxon>Fungi</taxon>
        <taxon>Dikarya</taxon>
        <taxon>Ascomycota</taxon>
        <taxon>Saccharomycotina</taxon>
        <taxon>Saccharomycetes</taxon>
        <taxon>Saccharomycetales</taxon>
        <taxon>Saccharomycetaceae</taxon>
        <taxon>Tetrapisispora</taxon>
    </lineage>
</organism>
<dbReference type="AlphaFoldDB" id="G8BX56"/>
<dbReference type="STRING" id="1071381.G8BX56"/>
<evidence type="ECO:0000313" key="4">
    <source>
        <dbReference type="EMBL" id="CCE64360.1"/>
    </source>
</evidence>
<dbReference type="GO" id="GO:0005634">
    <property type="term" value="C:nucleus"/>
    <property type="evidence" value="ECO:0007669"/>
    <property type="project" value="EnsemblFungi"/>
</dbReference>
<keyword evidence="5" id="KW-1185">Reference proteome</keyword>
<dbReference type="GO" id="GO:0031267">
    <property type="term" value="F:small GTPase binding"/>
    <property type="evidence" value="ECO:0007669"/>
    <property type="project" value="InterPro"/>
</dbReference>
<comment type="similarity">
    <text evidence="1">Belongs to the exportin family.</text>
</comment>
<dbReference type="PANTHER" id="PTHR11223">
    <property type="entry name" value="EXPORTIN 1/5"/>
    <property type="match status" value="1"/>
</dbReference>
<dbReference type="GO" id="GO:0006611">
    <property type="term" value="P:protein export from nucleus"/>
    <property type="evidence" value="ECO:0007669"/>
    <property type="project" value="EnsemblFungi"/>
</dbReference>
<feature type="region of interest" description="Disordered" evidence="2">
    <location>
        <begin position="1187"/>
        <end position="1210"/>
    </location>
</feature>
<dbReference type="GeneID" id="11534009"/>
<name>G8BX56_TETPH</name>
<dbReference type="GO" id="GO:0005049">
    <property type="term" value="F:nuclear export signal receptor activity"/>
    <property type="evidence" value="ECO:0007669"/>
    <property type="project" value="EnsemblFungi"/>
</dbReference>
<dbReference type="InterPro" id="IPR045478">
    <property type="entry name" value="Exportin-5_C"/>
</dbReference>
<dbReference type="eggNOG" id="KOG2020">
    <property type="taxonomic scope" value="Eukaryota"/>
</dbReference>
<dbReference type="GO" id="GO:0051170">
    <property type="term" value="P:import into nucleus"/>
    <property type="evidence" value="ECO:0007669"/>
    <property type="project" value="UniProtKB-ARBA"/>
</dbReference>
<dbReference type="InterPro" id="IPR016024">
    <property type="entry name" value="ARM-type_fold"/>
</dbReference>
<reference evidence="4 5" key="1">
    <citation type="journal article" date="2011" name="Proc. Natl. Acad. Sci. U.S.A.">
        <title>Evolutionary erosion of yeast sex chromosomes by mating-type switching accidents.</title>
        <authorList>
            <person name="Gordon J.L."/>
            <person name="Armisen D."/>
            <person name="Proux-Wera E."/>
            <person name="Oheigeartaigh S.S."/>
            <person name="Byrne K.P."/>
            <person name="Wolfe K.H."/>
        </authorList>
    </citation>
    <scope>NUCLEOTIDE SEQUENCE [LARGE SCALE GENOMIC DNA]</scope>
    <source>
        <strain evidence="5">ATCC 24235 / CBS 4417 / NBRC 1672 / NRRL Y-8282 / UCD 70-5</strain>
    </source>
</reference>
<dbReference type="GO" id="GO:0042565">
    <property type="term" value="C:RNA nuclear export complex"/>
    <property type="evidence" value="ECO:0007669"/>
    <property type="project" value="TreeGrafter"/>
</dbReference>
<evidence type="ECO:0000256" key="1">
    <source>
        <dbReference type="ARBA" id="ARBA00009466"/>
    </source>
</evidence>
<dbReference type="OrthoDB" id="2215036at2759"/>
<dbReference type="Pfam" id="PF19273">
    <property type="entry name" value="Exportin-5"/>
    <property type="match status" value="1"/>
</dbReference>
<dbReference type="RefSeq" id="XP_003686794.1">
    <property type="nucleotide sequence ID" value="XM_003686746.1"/>
</dbReference>
<evidence type="ECO:0000259" key="3">
    <source>
        <dbReference type="PROSITE" id="PS50166"/>
    </source>
</evidence>
<dbReference type="PANTHER" id="PTHR11223:SF3">
    <property type="entry name" value="EXPORTIN-5"/>
    <property type="match status" value="1"/>
</dbReference>